<reference evidence="3" key="2">
    <citation type="journal article" date="2018" name="Nucleic Acids Res.">
        <title>A Thermus phage protein inhibits host RNA polymerase by preventing template DNA strand loading during open promoter complex formation.</title>
        <authorList>
            <person name="Ooi W.Y."/>
            <person name="Murayama Y."/>
            <person name="Mekler V."/>
            <person name="Minakhin L."/>
            <person name="Severinov K."/>
            <person name="Yokoyama S."/>
            <person name="Sekine S.I."/>
        </authorList>
    </citation>
    <scope>X-RAY CRYSTALLOGRAPHY (4.00 ANGSTROMS)</scope>
</reference>
<sequence length="51" mass="5829">MRTVSVEAIVEALVAEGALRPEEIADFVERITTLDIGTDIFEEQDEGDYWW</sequence>
<name>A7XXA7_BP234</name>
<dbReference type="GeneID" id="5600512"/>
<proteinExistence type="evidence at protein level"/>
<evidence type="ECO:0007829" key="3">
    <source>
        <dbReference type="PDB" id="5XJ0"/>
    </source>
</evidence>
<keyword evidence="2" id="KW-1185">Reference proteome</keyword>
<dbReference type="PDB" id="5XJ0">
    <property type="method" value="X-ray"/>
    <property type="resolution" value="4.00 A"/>
    <property type="chains" value="Y=1-51"/>
</dbReference>
<keyword evidence="3" id="KW-0002">3D-structure</keyword>
<organism evidence="1 2">
    <name type="scientific">Thermus virus P23-45</name>
    <name type="common">Thermus thermophilus phage P23-45</name>
    <dbReference type="NCBI Taxonomy" id="2914006"/>
    <lineage>
        <taxon>Viruses</taxon>
        <taxon>Duplodnaviria</taxon>
        <taxon>Heunggongvirae</taxon>
        <taxon>Uroviricota</taxon>
        <taxon>Caudoviricetes</taxon>
        <taxon>Oshimavirus</taxon>
        <taxon>Oshimavirus P2345</taxon>
    </lineage>
</organism>
<dbReference type="KEGG" id="vg:5600512"/>
<evidence type="ECO:0000313" key="2">
    <source>
        <dbReference type="Proteomes" id="UP000001132"/>
    </source>
</evidence>
<reference evidence="1 2" key="1">
    <citation type="journal article" date="2008" name="J. Mol. Biol.">
        <title>Genome comparison and proteomic characterization of Thermus thermophilus bacteriophages P23-45 and P74-26: siphoviruses with triplex-forming sequences and the longest known tails.</title>
        <authorList>
            <person name="Minakhin L."/>
            <person name="Goel M."/>
            <person name="Berdygulova Z."/>
            <person name="Ramanculov E."/>
            <person name="Florens L."/>
            <person name="Glazko G."/>
            <person name="Karamychev V.N."/>
            <person name="Slesarev A.I."/>
            <person name="Kozyavkin S.A."/>
            <person name="Khromov I."/>
            <person name="Ackermann H.W."/>
            <person name="Washburn M."/>
            <person name="Mushegian A."/>
            <person name="Severinov K."/>
        </authorList>
    </citation>
    <scope>NUCLEOTIDE SEQUENCE</scope>
</reference>
<organismHost>
    <name type="scientific">Thermus thermophilus</name>
    <dbReference type="NCBI Taxonomy" id="274"/>
</organismHost>
<gene>
    <name evidence="1" type="ORF">P23p76</name>
</gene>
<evidence type="ECO:0000313" key="1">
    <source>
        <dbReference type="EMBL" id="ABU96909.1"/>
    </source>
</evidence>
<dbReference type="EMBL" id="EU100883">
    <property type="protein sequence ID" value="ABU96909.1"/>
    <property type="molecule type" value="Genomic_DNA"/>
</dbReference>
<accession>A7XXA7</accession>
<dbReference type="SMR" id="A7XXA7"/>
<protein>
    <submittedName>
        <fullName evidence="1">Uncharacterized protein</fullName>
    </submittedName>
</protein>
<dbReference type="PDBsum" id="5XJ0"/>
<dbReference type="Proteomes" id="UP000001132">
    <property type="component" value="Segment"/>
</dbReference>
<dbReference type="RefSeq" id="YP_001467929.1">
    <property type="nucleotide sequence ID" value="NC_009803.1"/>
</dbReference>